<dbReference type="OrthoDB" id="9803192at2"/>
<evidence type="ECO:0000256" key="1">
    <source>
        <dbReference type="ARBA" id="ARBA00001942"/>
    </source>
</evidence>
<keyword evidence="9" id="KW-0411">Iron-sulfur</keyword>
<dbReference type="GO" id="GO:0016020">
    <property type="term" value="C:membrane"/>
    <property type="evidence" value="ECO:0007669"/>
    <property type="project" value="TreeGrafter"/>
</dbReference>
<comment type="cofactor">
    <cofactor evidence="1">
        <name>Mo-bis(molybdopterin guanine dinucleotide)</name>
        <dbReference type="ChEBI" id="CHEBI:60539"/>
    </cofactor>
</comment>
<dbReference type="InterPro" id="IPR027467">
    <property type="entry name" value="MopterinOxRdtase_cofactor_BS"/>
</dbReference>
<gene>
    <name evidence="12" type="ORF">SAMN05421779_101550</name>
</gene>
<dbReference type="SUPFAM" id="SSF50692">
    <property type="entry name" value="ADC-like"/>
    <property type="match status" value="1"/>
</dbReference>
<dbReference type="SMART" id="SM00926">
    <property type="entry name" value="Molybdop_Fe4S4"/>
    <property type="match status" value="1"/>
</dbReference>
<dbReference type="GO" id="GO:0046872">
    <property type="term" value="F:metal ion binding"/>
    <property type="evidence" value="ECO:0007669"/>
    <property type="project" value="UniProtKB-KW"/>
</dbReference>
<dbReference type="GO" id="GO:0042128">
    <property type="term" value="P:nitrate assimilation"/>
    <property type="evidence" value="ECO:0007669"/>
    <property type="project" value="UniProtKB-KW"/>
</dbReference>
<dbReference type="GO" id="GO:0045333">
    <property type="term" value="P:cellular respiration"/>
    <property type="evidence" value="ECO:0007669"/>
    <property type="project" value="UniProtKB-ARBA"/>
</dbReference>
<dbReference type="PROSITE" id="PS51669">
    <property type="entry name" value="4FE4S_MOW_BIS_MGD"/>
    <property type="match status" value="1"/>
</dbReference>
<dbReference type="InterPro" id="IPR009010">
    <property type="entry name" value="Asp_de-COase-like_dom_sf"/>
</dbReference>
<keyword evidence="6" id="KW-0479">Metal-binding</keyword>
<protein>
    <submittedName>
        <fullName evidence="12">Assimilatory nitrate reductase (NADH) alpha subunit apoprotein</fullName>
    </submittedName>
</protein>
<dbReference type="Pfam" id="PF00384">
    <property type="entry name" value="Molybdopterin"/>
    <property type="match status" value="1"/>
</dbReference>
<dbReference type="Gene3D" id="3.40.228.10">
    <property type="entry name" value="Dimethylsulfoxide Reductase, domain 2"/>
    <property type="match status" value="1"/>
</dbReference>
<evidence type="ECO:0000256" key="6">
    <source>
        <dbReference type="ARBA" id="ARBA00022723"/>
    </source>
</evidence>
<dbReference type="CDD" id="cd02791">
    <property type="entry name" value="MopB_CT_Nitrate-R-NapA-like"/>
    <property type="match status" value="1"/>
</dbReference>
<dbReference type="PROSITE" id="PS00551">
    <property type="entry name" value="MOLYBDOPTERIN_PROK_1"/>
    <property type="match status" value="1"/>
</dbReference>
<dbReference type="Pfam" id="PF01568">
    <property type="entry name" value="Molydop_binding"/>
    <property type="match status" value="1"/>
</dbReference>
<dbReference type="InterPro" id="IPR006656">
    <property type="entry name" value="Mopterin_OxRdtase"/>
</dbReference>
<feature type="domain" description="4Fe-4S Mo/W bis-MGD-type" evidence="11">
    <location>
        <begin position="1"/>
        <end position="56"/>
    </location>
</feature>
<keyword evidence="10" id="KW-0534">Nitrate assimilation</keyword>
<dbReference type="RefSeq" id="WP_076398622.1">
    <property type="nucleotide sequence ID" value="NZ_FTOA01000001.1"/>
</dbReference>
<dbReference type="InterPro" id="IPR006657">
    <property type="entry name" value="MoPterin_dinucl-bd_dom"/>
</dbReference>
<dbReference type="EMBL" id="FTOA01000001">
    <property type="protein sequence ID" value="SIS39924.1"/>
    <property type="molecule type" value="Genomic_DNA"/>
</dbReference>
<dbReference type="PANTHER" id="PTHR43105:SF9">
    <property type="entry name" value="NADPH-FE(3+) OXIDOREDUCTASE SUBUNIT ALPHA"/>
    <property type="match status" value="1"/>
</dbReference>
<comment type="cofactor">
    <cofactor evidence="2">
        <name>[4Fe-4S] cluster</name>
        <dbReference type="ChEBI" id="CHEBI:49883"/>
    </cofactor>
</comment>
<dbReference type="CDD" id="cd02754">
    <property type="entry name" value="MopB_Nitrate-R-NapA-like"/>
    <property type="match status" value="1"/>
</dbReference>
<evidence type="ECO:0000259" key="11">
    <source>
        <dbReference type="PROSITE" id="PS51669"/>
    </source>
</evidence>
<name>A0A1N7IS50_9PROT</name>
<dbReference type="Pfam" id="PF04324">
    <property type="entry name" value="Fer2_BFD"/>
    <property type="match status" value="1"/>
</dbReference>
<dbReference type="GO" id="GO:1990204">
    <property type="term" value="C:oxidoreductase complex"/>
    <property type="evidence" value="ECO:0007669"/>
    <property type="project" value="UniProtKB-ARBA"/>
</dbReference>
<dbReference type="InterPro" id="IPR050123">
    <property type="entry name" value="Prok_molybdopt-oxidoreductase"/>
</dbReference>
<dbReference type="Gene3D" id="2.40.40.20">
    <property type="match status" value="1"/>
</dbReference>
<dbReference type="Gene3D" id="3.40.50.740">
    <property type="match status" value="1"/>
</dbReference>
<evidence type="ECO:0000313" key="12">
    <source>
        <dbReference type="EMBL" id="SIS39924.1"/>
    </source>
</evidence>
<accession>A0A1N7IS50</accession>
<dbReference type="AlphaFoldDB" id="A0A1N7IS50"/>
<evidence type="ECO:0000256" key="2">
    <source>
        <dbReference type="ARBA" id="ARBA00001966"/>
    </source>
</evidence>
<dbReference type="Pfam" id="PF04879">
    <property type="entry name" value="Molybdop_Fe4S4"/>
    <property type="match status" value="1"/>
</dbReference>
<keyword evidence="8" id="KW-0408">Iron</keyword>
<organism evidence="12 13">
    <name type="scientific">Insolitispirillum peregrinum</name>
    <dbReference type="NCBI Taxonomy" id="80876"/>
    <lineage>
        <taxon>Bacteria</taxon>
        <taxon>Pseudomonadati</taxon>
        <taxon>Pseudomonadota</taxon>
        <taxon>Alphaproteobacteria</taxon>
        <taxon>Rhodospirillales</taxon>
        <taxon>Novispirillaceae</taxon>
        <taxon>Insolitispirillum</taxon>
    </lineage>
</organism>
<comment type="similarity">
    <text evidence="3">Belongs to the prokaryotic molybdopterin-containing oxidoreductase family. NasA/NapA/NarB subfamily.</text>
</comment>
<evidence type="ECO:0000256" key="9">
    <source>
        <dbReference type="ARBA" id="ARBA00023014"/>
    </source>
</evidence>
<proteinExistence type="inferred from homology"/>
<dbReference type="InterPro" id="IPR006963">
    <property type="entry name" value="Mopterin_OxRdtase_4Fe-4S_dom"/>
</dbReference>
<evidence type="ECO:0000256" key="5">
    <source>
        <dbReference type="ARBA" id="ARBA00022505"/>
    </source>
</evidence>
<sequence>MTETCTTCPYCGVGCGVVVTEGRTGWSVGGDASHPANLGRLCSKGSALTETLRPEGRLLYPTVDGQRRPWSEAVEAVASRLQETLDQYGPSAVAFYVSGQLLTEDYYVANKLLKGFVGSPHIDTNSRLCMASTVVGHKRAFGADVVPGSYEDIELAELVLLVGSNLAWCHPVLHQRLLHAQRQRGTRLIVIDPRRSASCDTADLHLPLAPGSDVMLFNGLLAYLEQQNAISPDYLTAHVDGAEQAFATARTEAGDIATVARHCQLSVEAVLAFYQAFATTARTVTVFSQGVNQSSQGSDKVNAILNCHLATGRVGKPGSTPFSVTGQPNAMGGREVGGLANQLAAHMNPNDPADVERLGRFWQAPALRVGEGLKAIDMFRAIHDGRIKFLWVMATNPAVSLPESDMVRDALARCPTVVVSDVIDSTDTLRHAHITLPAAAWGEKDGTVTNSERRISRQRPFLPLPGEARPDWWIISAVGTALGHGAAFDYHGPADIFREHARLSGFENDGRRAFDISGLATISTTAYHQMPPIQWPVTAADPAGTARLYGDGLFTHPNGKARMLAVAAALPKEQASADFPLILNTGRYRDQWHTMTRTGLSPRLSAHRPEPLLEIHPADAARHGLEDGQLAQVHSRHGELLVRIQHSDSQRQGDVFLPIHWSDSNSAKAVVSRLISAHADPFSGQPESKHMPVSVAPFATRWSGLLFLPADAEPPPALATIPYWCRHSGTGASVIELAGDQPEQWNDLHHALQSAPGHDYLQYQDQARSSVRLAWLRDGRLQGSLFIAKDRPTVARGWMSTLFASTDPLAPEDRVALLAGQAPRSGEDQGPLVCACLSVGLKAIQAAVTEGRAATAEEIGKLLGAGTGCGSCVSEIKEIIRHAKPAVAA</sequence>
<keyword evidence="7" id="KW-0560">Oxidoreductase</keyword>
<keyword evidence="4" id="KW-0004">4Fe-4S</keyword>
<dbReference type="InterPro" id="IPR007419">
    <property type="entry name" value="BFD-like_2Fe2S-bd_dom"/>
</dbReference>
<keyword evidence="5" id="KW-0500">Molybdenum</keyword>
<evidence type="ECO:0000256" key="7">
    <source>
        <dbReference type="ARBA" id="ARBA00023002"/>
    </source>
</evidence>
<dbReference type="GO" id="GO:0051539">
    <property type="term" value="F:4 iron, 4 sulfur cluster binding"/>
    <property type="evidence" value="ECO:0007669"/>
    <property type="project" value="UniProtKB-KW"/>
</dbReference>
<evidence type="ECO:0000256" key="3">
    <source>
        <dbReference type="ARBA" id="ARBA00008747"/>
    </source>
</evidence>
<dbReference type="GO" id="GO:0043546">
    <property type="term" value="F:molybdopterin cofactor binding"/>
    <property type="evidence" value="ECO:0007669"/>
    <property type="project" value="InterPro"/>
</dbReference>
<dbReference type="SUPFAM" id="SSF53706">
    <property type="entry name" value="Formate dehydrogenase/DMSO reductase, domains 1-3"/>
    <property type="match status" value="1"/>
</dbReference>
<dbReference type="InterPro" id="IPR041854">
    <property type="entry name" value="BFD-like_2Fe2S-bd_dom_sf"/>
</dbReference>
<dbReference type="PANTHER" id="PTHR43105">
    <property type="entry name" value="RESPIRATORY NITRATE REDUCTASE"/>
    <property type="match status" value="1"/>
</dbReference>
<evidence type="ECO:0000313" key="13">
    <source>
        <dbReference type="Proteomes" id="UP000185678"/>
    </source>
</evidence>
<dbReference type="STRING" id="80876.SAMN05421779_101550"/>
<dbReference type="Gene3D" id="1.10.10.1100">
    <property type="entry name" value="BFD-like [2Fe-2S]-binding domain"/>
    <property type="match status" value="1"/>
</dbReference>
<dbReference type="Gene3D" id="2.20.25.90">
    <property type="entry name" value="ADC-like domains"/>
    <property type="match status" value="1"/>
</dbReference>
<evidence type="ECO:0000256" key="8">
    <source>
        <dbReference type="ARBA" id="ARBA00023004"/>
    </source>
</evidence>
<keyword evidence="13" id="KW-1185">Reference proteome</keyword>
<evidence type="ECO:0000256" key="10">
    <source>
        <dbReference type="ARBA" id="ARBA00023063"/>
    </source>
</evidence>
<dbReference type="Proteomes" id="UP000185678">
    <property type="component" value="Unassembled WGS sequence"/>
</dbReference>
<evidence type="ECO:0000256" key="4">
    <source>
        <dbReference type="ARBA" id="ARBA00022485"/>
    </source>
</evidence>
<dbReference type="InterPro" id="IPR041957">
    <property type="entry name" value="CT_Nitrate-R-NapA-like"/>
</dbReference>
<reference evidence="12 13" key="1">
    <citation type="submission" date="2017-01" db="EMBL/GenBank/DDBJ databases">
        <authorList>
            <person name="Mah S.A."/>
            <person name="Swanson W.J."/>
            <person name="Moy G.W."/>
            <person name="Vacquier V.D."/>
        </authorList>
    </citation>
    <scope>NUCLEOTIDE SEQUENCE [LARGE SCALE GENOMIC DNA]</scope>
    <source>
        <strain evidence="12 13">DSM 11589</strain>
    </source>
</reference>
<dbReference type="GO" id="GO:0016491">
    <property type="term" value="F:oxidoreductase activity"/>
    <property type="evidence" value="ECO:0007669"/>
    <property type="project" value="UniProtKB-KW"/>
</dbReference>